<dbReference type="Proteomes" id="UP001217754">
    <property type="component" value="Chromosome 7"/>
</dbReference>
<keyword evidence="4" id="KW-1133">Transmembrane helix</keyword>
<dbReference type="GeneID" id="85227169"/>
<dbReference type="RefSeq" id="XP_060123429.1">
    <property type="nucleotide sequence ID" value="XM_060267446.1"/>
</dbReference>
<reference evidence="7" key="1">
    <citation type="submission" date="2023-03" db="EMBL/GenBank/DDBJ databases">
        <title>Mating type loci evolution in Malassezia.</title>
        <authorList>
            <person name="Coelho M.A."/>
        </authorList>
    </citation>
    <scope>NUCLEOTIDE SEQUENCE</scope>
    <source>
        <strain evidence="7">CBS 9431</strain>
    </source>
</reference>
<keyword evidence="5" id="KW-0472">Membrane</keyword>
<organism evidence="7 8">
    <name type="scientific">Malassezia japonica</name>
    <dbReference type="NCBI Taxonomy" id="223818"/>
    <lineage>
        <taxon>Eukaryota</taxon>
        <taxon>Fungi</taxon>
        <taxon>Dikarya</taxon>
        <taxon>Basidiomycota</taxon>
        <taxon>Ustilaginomycotina</taxon>
        <taxon>Malasseziomycetes</taxon>
        <taxon>Malasseziales</taxon>
        <taxon>Malasseziaceae</taxon>
        <taxon>Malassezia</taxon>
    </lineage>
</organism>
<evidence type="ECO:0000256" key="5">
    <source>
        <dbReference type="ARBA" id="ARBA00023136"/>
    </source>
</evidence>
<gene>
    <name evidence="7" type="ORF">MJAP1_003518</name>
</gene>
<comment type="similarity">
    <text evidence="2 6">Belongs to the peroxisomal membrane protein PXMP2/4 family.</text>
</comment>
<evidence type="ECO:0000256" key="1">
    <source>
        <dbReference type="ARBA" id="ARBA00004141"/>
    </source>
</evidence>
<keyword evidence="3" id="KW-0812">Transmembrane</keyword>
<evidence type="ECO:0000256" key="2">
    <source>
        <dbReference type="ARBA" id="ARBA00006824"/>
    </source>
</evidence>
<dbReference type="Pfam" id="PF04117">
    <property type="entry name" value="Mpv17_PMP22"/>
    <property type="match status" value="1"/>
</dbReference>
<evidence type="ECO:0000256" key="6">
    <source>
        <dbReference type="RuleBase" id="RU363053"/>
    </source>
</evidence>
<protein>
    <submittedName>
        <fullName evidence="7">Uncharacterized protein</fullName>
    </submittedName>
</protein>
<dbReference type="EMBL" id="CP119964">
    <property type="protein sequence ID" value="WFD40532.1"/>
    <property type="molecule type" value="Genomic_DNA"/>
</dbReference>
<name>A0AAF0F4R5_9BASI</name>
<evidence type="ECO:0000256" key="4">
    <source>
        <dbReference type="ARBA" id="ARBA00022989"/>
    </source>
</evidence>
<dbReference type="GO" id="GO:0016020">
    <property type="term" value="C:membrane"/>
    <property type="evidence" value="ECO:0007669"/>
    <property type="project" value="UniProtKB-SubCell"/>
</dbReference>
<evidence type="ECO:0000313" key="8">
    <source>
        <dbReference type="Proteomes" id="UP001217754"/>
    </source>
</evidence>
<proteinExistence type="inferred from homology"/>
<evidence type="ECO:0000313" key="7">
    <source>
        <dbReference type="EMBL" id="WFD40532.1"/>
    </source>
</evidence>
<sequence length="197" mass="22610">MRIGALYQHCFETRPWATLIVTNGTLTVVADALAQTFDREQEKKKAEKQLIKSEPQPVSWDWHRSARFLAFGSGVAPALAEWNKFLEHNFHIRSATGRMLWGGLARRVLTDQLLFAPLSLAVFVGSMGYMEGRRTWSAIEEKYKDVYWPALRANWSVWPMLQMFNFGVLPLRLRVPFSATCGVAWTLYLSLLNQKDT</sequence>
<dbReference type="GO" id="GO:0005739">
    <property type="term" value="C:mitochondrion"/>
    <property type="evidence" value="ECO:0007669"/>
    <property type="project" value="TreeGrafter"/>
</dbReference>
<evidence type="ECO:0000256" key="3">
    <source>
        <dbReference type="ARBA" id="ARBA00022692"/>
    </source>
</evidence>
<dbReference type="InterPro" id="IPR007248">
    <property type="entry name" value="Mpv17_PMP22"/>
</dbReference>
<comment type="subcellular location">
    <subcellularLocation>
        <location evidence="1">Membrane</location>
        <topology evidence="1">Multi-pass membrane protein</topology>
    </subcellularLocation>
</comment>
<dbReference type="AlphaFoldDB" id="A0AAF0F4R5"/>
<accession>A0AAF0F4R5</accession>
<dbReference type="PANTHER" id="PTHR11266:SF50">
    <property type="entry name" value="VACUOLAR MEMBRANE PROTEIN YOR292C"/>
    <property type="match status" value="1"/>
</dbReference>
<keyword evidence="8" id="KW-1185">Reference proteome</keyword>
<dbReference type="PANTHER" id="PTHR11266">
    <property type="entry name" value="PEROXISOMAL MEMBRANE PROTEIN 2, PXMP2 MPV17"/>
    <property type="match status" value="1"/>
</dbReference>